<dbReference type="Pfam" id="PF04075">
    <property type="entry name" value="F420H2_quin_red"/>
    <property type="match status" value="1"/>
</dbReference>
<dbReference type="InterPro" id="IPR004378">
    <property type="entry name" value="F420H2_quin_Rdtase"/>
</dbReference>
<evidence type="ECO:0000256" key="1">
    <source>
        <dbReference type="ARBA" id="ARBA00008710"/>
    </source>
</evidence>
<proteinExistence type="inferred from homology"/>
<dbReference type="Proteomes" id="UP001500058">
    <property type="component" value="Unassembled WGS sequence"/>
</dbReference>
<evidence type="ECO:0000313" key="3">
    <source>
        <dbReference type="EMBL" id="GAA2389815.1"/>
    </source>
</evidence>
<dbReference type="PANTHER" id="PTHR39428">
    <property type="entry name" value="F420H(2)-DEPENDENT QUINONE REDUCTASE RV1261C"/>
    <property type="match status" value="1"/>
</dbReference>
<dbReference type="EMBL" id="BAAATJ010000003">
    <property type="protein sequence ID" value="GAA2389815.1"/>
    <property type="molecule type" value="Genomic_DNA"/>
</dbReference>
<comment type="catalytic activity">
    <reaction evidence="2">
        <text>oxidized coenzyme F420-(gamma-L-Glu)(n) + a quinol + H(+) = reduced coenzyme F420-(gamma-L-Glu)(n) + a quinone</text>
        <dbReference type="Rhea" id="RHEA:39663"/>
        <dbReference type="Rhea" id="RHEA-COMP:12939"/>
        <dbReference type="Rhea" id="RHEA-COMP:14378"/>
        <dbReference type="ChEBI" id="CHEBI:15378"/>
        <dbReference type="ChEBI" id="CHEBI:24646"/>
        <dbReference type="ChEBI" id="CHEBI:132124"/>
        <dbReference type="ChEBI" id="CHEBI:133980"/>
        <dbReference type="ChEBI" id="CHEBI:139511"/>
    </reaction>
</comment>
<name>A0ABN3HX74_9ACTN</name>
<keyword evidence="4" id="KW-1185">Reference proteome</keyword>
<evidence type="ECO:0000313" key="4">
    <source>
        <dbReference type="Proteomes" id="UP001500058"/>
    </source>
</evidence>
<protein>
    <submittedName>
        <fullName evidence="3">Nitroreductase family deazaflavin-dependent oxidoreductase</fullName>
    </submittedName>
</protein>
<gene>
    <name evidence="3" type="ORF">GCM10010420_11940</name>
</gene>
<dbReference type="PANTHER" id="PTHR39428:SF1">
    <property type="entry name" value="F420H(2)-DEPENDENT QUINONE REDUCTASE RV1261C"/>
    <property type="match status" value="1"/>
</dbReference>
<dbReference type="NCBIfam" id="TIGR00026">
    <property type="entry name" value="hi_GC_TIGR00026"/>
    <property type="match status" value="1"/>
</dbReference>
<dbReference type="Gene3D" id="2.30.110.10">
    <property type="entry name" value="Electron Transport, Fmn-binding Protein, Chain A"/>
    <property type="match status" value="1"/>
</dbReference>
<dbReference type="RefSeq" id="WP_344629776.1">
    <property type="nucleotide sequence ID" value="NZ_BAAATJ010000003.1"/>
</dbReference>
<accession>A0ABN3HX74</accession>
<comment type="similarity">
    <text evidence="1">Belongs to the F420H(2)-dependent quinone reductase family.</text>
</comment>
<dbReference type="InterPro" id="IPR012349">
    <property type="entry name" value="Split_barrel_FMN-bd"/>
</dbReference>
<organism evidence="3 4">
    <name type="scientific">Streptomyces glaucosporus</name>
    <dbReference type="NCBI Taxonomy" id="284044"/>
    <lineage>
        <taxon>Bacteria</taxon>
        <taxon>Bacillati</taxon>
        <taxon>Actinomycetota</taxon>
        <taxon>Actinomycetes</taxon>
        <taxon>Kitasatosporales</taxon>
        <taxon>Streptomycetaceae</taxon>
        <taxon>Streptomyces</taxon>
    </lineage>
</organism>
<sequence length="140" mass="15570">MDIAAFNRHVIEQFRANGGKGMIGDRIDAGKLLLLTHTGARSGKRRTTPLMFLRLNGRLCVIASANGAPRHPDWYRNVVAHPAVTVEIGDEEFPATAVVPSGRERDELFEEAVRQQPFFTEHQSRAGRTIPVVELRRADA</sequence>
<reference evidence="3 4" key="1">
    <citation type="journal article" date="2019" name="Int. J. Syst. Evol. Microbiol.">
        <title>The Global Catalogue of Microorganisms (GCM) 10K type strain sequencing project: providing services to taxonomists for standard genome sequencing and annotation.</title>
        <authorList>
            <consortium name="The Broad Institute Genomics Platform"/>
            <consortium name="The Broad Institute Genome Sequencing Center for Infectious Disease"/>
            <person name="Wu L."/>
            <person name="Ma J."/>
        </authorList>
    </citation>
    <scope>NUCLEOTIDE SEQUENCE [LARGE SCALE GENOMIC DNA]</scope>
    <source>
        <strain evidence="3 4">JCM 6921</strain>
    </source>
</reference>
<comment type="caution">
    <text evidence="3">The sequence shown here is derived from an EMBL/GenBank/DDBJ whole genome shotgun (WGS) entry which is preliminary data.</text>
</comment>
<evidence type="ECO:0000256" key="2">
    <source>
        <dbReference type="ARBA" id="ARBA00049106"/>
    </source>
</evidence>